<name>E9GQS4_DAPPU</name>
<reference evidence="1 2" key="1">
    <citation type="journal article" date="2011" name="Science">
        <title>The ecoresponsive genome of Daphnia pulex.</title>
        <authorList>
            <person name="Colbourne J.K."/>
            <person name="Pfrender M.E."/>
            <person name="Gilbert D."/>
            <person name="Thomas W.K."/>
            <person name="Tucker A."/>
            <person name="Oakley T.H."/>
            <person name="Tokishita S."/>
            <person name="Aerts A."/>
            <person name="Arnold G.J."/>
            <person name="Basu M.K."/>
            <person name="Bauer D.J."/>
            <person name="Caceres C.E."/>
            <person name="Carmel L."/>
            <person name="Casola C."/>
            <person name="Choi J.H."/>
            <person name="Detter J.C."/>
            <person name="Dong Q."/>
            <person name="Dusheyko S."/>
            <person name="Eads B.D."/>
            <person name="Frohlich T."/>
            <person name="Geiler-Samerotte K.A."/>
            <person name="Gerlach D."/>
            <person name="Hatcher P."/>
            <person name="Jogdeo S."/>
            <person name="Krijgsveld J."/>
            <person name="Kriventseva E.V."/>
            <person name="Kultz D."/>
            <person name="Laforsch C."/>
            <person name="Lindquist E."/>
            <person name="Lopez J."/>
            <person name="Manak J.R."/>
            <person name="Muller J."/>
            <person name="Pangilinan J."/>
            <person name="Patwardhan R.P."/>
            <person name="Pitluck S."/>
            <person name="Pritham E.J."/>
            <person name="Rechtsteiner A."/>
            <person name="Rho M."/>
            <person name="Rogozin I.B."/>
            <person name="Sakarya O."/>
            <person name="Salamov A."/>
            <person name="Schaack S."/>
            <person name="Shapiro H."/>
            <person name="Shiga Y."/>
            <person name="Skalitzky C."/>
            <person name="Smith Z."/>
            <person name="Souvorov A."/>
            <person name="Sung W."/>
            <person name="Tang Z."/>
            <person name="Tsuchiya D."/>
            <person name="Tu H."/>
            <person name="Vos H."/>
            <person name="Wang M."/>
            <person name="Wolf Y.I."/>
            <person name="Yamagata H."/>
            <person name="Yamada T."/>
            <person name="Ye Y."/>
            <person name="Shaw J.R."/>
            <person name="Andrews J."/>
            <person name="Crease T.J."/>
            <person name="Tang H."/>
            <person name="Lucas S.M."/>
            <person name="Robertson H.M."/>
            <person name="Bork P."/>
            <person name="Koonin E.V."/>
            <person name="Zdobnov E.M."/>
            <person name="Grigoriev I.V."/>
            <person name="Lynch M."/>
            <person name="Boore J.L."/>
        </authorList>
    </citation>
    <scope>NUCLEOTIDE SEQUENCE [LARGE SCALE GENOMIC DNA]</scope>
</reference>
<dbReference type="AlphaFoldDB" id="E9GQS4"/>
<dbReference type="KEGG" id="dpx:DAPPUDRAFT_246534"/>
<protein>
    <submittedName>
        <fullName evidence="1">Uncharacterized protein</fullName>
    </submittedName>
</protein>
<sequence length="61" mass="6729">MDAGRSRHDSHTSQLSKSNLVFLAFLSNNEERIDLEVAACGITTCNGKVKLSLWHCVILVV</sequence>
<keyword evidence="2" id="KW-1185">Reference proteome</keyword>
<organism evidence="1 2">
    <name type="scientific">Daphnia pulex</name>
    <name type="common">Water flea</name>
    <dbReference type="NCBI Taxonomy" id="6669"/>
    <lineage>
        <taxon>Eukaryota</taxon>
        <taxon>Metazoa</taxon>
        <taxon>Ecdysozoa</taxon>
        <taxon>Arthropoda</taxon>
        <taxon>Crustacea</taxon>
        <taxon>Branchiopoda</taxon>
        <taxon>Diplostraca</taxon>
        <taxon>Cladocera</taxon>
        <taxon>Anomopoda</taxon>
        <taxon>Daphniidae</taxon>
        <taxon>Daphnia</taxon>
    </lineage>
</organism>
<dbReference type="HOGENOM" id="CLU_2924941_0_0_1"/>
<proteinExistence type="predicted"/>
<dbReference type="EMBL" id="GL732558">
    <property type="protein sequence ID" value="EFX78167.1"/>
    <property type="molecule type" value="Genomic_DNA"/>
</dbReference>
<accession>E9GQS4</accession>
<evidence type="ECO:0000313" key="2">
    <source>
        <dbReference type="Proteomes" id="UP000000305"/>
    </source>
</evidence>
<gene>
    <name evidence="1" type="ORF">DAPPUDRAFT_246534</name>
</gene>
<dbReference type="InParanoid" id="E9GQS4"/>
<dbReference type="Proteomes" id="UP000000305">
    <property type="component" value="Unassembled WGS sequence"/>
</dbReference>
<evidence type="ECO:0000313" key="1">
    <source>
        <dbReference type="EMBL" id="EFX78167.1"/>
    </source>
</evidence>